<evidence type="ECO:0000313" key="6">
    <source>
        <dbReference type="EMBL" id="ODQ77218.1"/>
    </source>
</evidence>
<dbReference type="PANTHER" id="PTHR31069:SF32">
    <property type="entry name" value="ARGININE METABOLISM REGULATION PROTEIN II"/>
    <property type="match status" value="1"/>
</dbReference>
<dbReference type="OrthoDB" id="3477330at2759"/>
<dbReference type="InterPro" id="IPR001138">
    <property type="entry name" value="Zn2Cys6_DnaBD"/>
</dbReference>
<protein>
    <recommendedName>
        <fullName evidence="5">Zn(2)-C6 fungal-type domain-containing protein</fullName>
    </recommendedName>
</protein>
<keyword evidence="3" id="KW-0804">Transcription</keyword>
<keyword evidence="2" id="KW-0238">DNA-binding</keyword>
<evidence type="ECO:0000256" key="3">
    <source>
        <dbReference type="ARBA" id="ARBA00023163"/>
    </source>
</evidence>
<proteinExistence type="predicted"/>
<dbReference type="PROSITE" id="PS50048">
    <property type="entry name" value="ZN2_CY6_FUNGAL_2"/>
    <property type="match status" value="1"/>
</dbReference>
<dbReference type="EMBL" id="KV454442">
    <property type="protein sequence ID" value="ODQ77218.1"/>
    <property type="molecule type" value="Genomic_DNA"/>
</dbReference>
<dbReference type="SMART" id="SM00066">
    <property type="entry name" value="GAL4"/>
    <property type="match status" value="1"/>
</dbReference>
<evidence type="ECO:0000313" key="7">
    <source>
        <dbReference type="Proteomes" id="UP000094336"/>
    </source>
</evidence>
<dbReference type="AlphaFoldDB" id="A0A1E3QHZ0"/>
<dbReference type="GO" id="GO:0008270">
    <property type="term" value="F:zinc ion binding"/>
    <property type="evidence" value="ECO:0007669"/>
    <property type="project" value="InterPro"/>
</dbReference>
<dbReference type="InterPro" id="IPR036864">
    <property type="entry name" value="Zn2-C6_fun-type_DNA-bd_sf"/>
</dbReference>
<evidence type="ECO:0000256" key="4">
    <source>
        <dbReference type="ARBA" id="ARBA00023242"/>
    </source>
</evidence>
<dbReference type="Pfam" id="PF00172">
    <property type="entry name" value="Zn_clus"/>
    <property type="match status" value="1"/>
</dbReference>
<evidence type="ECO:0000256" key="2">
    <source>
        <dbReference type="ARBA" id="ARBA00023125"/>
    </source>
</evidence>
<dbReference type="Pfam" id="PF11951">
    <property type="entry name" value="Fungal_trans_2"/>
    <property type="match status" value="1"/>
</dbReference>
<evidence type="ECO:0000259" key="5">
    <source>
        <dbReference type="PROSITE" id="PS50048"/>
    </source>
</evidence>
<sequence>MPPRKRSFSGCWTCRARKIKCGLEKPVCVRCVRANLTCAGYGIKLRWAKPLAICEDTNALINATDGVDEESSQRRNVEFVVFPPDQVYRMFSEVDEVLAATTDVVWTDVPSRSDGTKWYRAGPFGVLNMNPLKRRNDEFDSDSDGNIEDESNKSSAWIHRDVVASAELTVKAMMGLNYEFNPATSDPQVYFIEKLFPNYYRAIPLHRTFFTDPAHDEQQLHLKASYSMAIGPVFRRLVNFFTTSADLFMVLTFLGNIWESYVLPLVHQIIGETLTFDSLVATEDMLLKHCLLNQVLCISSLAYLKVPSVEISADERDFYLRLSIRLRNLAYKQLSLIVDEPTKIAAGSWGPERDAPYKEMLLLALMLQIRLDNLFGIFDNFNRYFERPAKPLSKPFRSVLDRSKPYTLPDVSKVTHSSYTPSIAVSFTHTSSDADSDSDSDSGYPQVIISLDQSHSSTLKTIITVIRDTAKPQLVEIPAEYGKIPPTVDGEPAVNLMYGIPASLMVLLSRITNVANHRYTFDRRRVFPRNFPKICADMEDELFNWKLNWRLYDLVYDPKTDQREKKFILGFHKAIYHNIVSFYHGLVVFFLRLIKDTPPRLLQDHVMACLDNMEMLRELESETCHLQPLFWQYFICGCDATDPEIQDRYSLWFKNYDMLTNHWRAKQVMFEVWQRRGEGDENICWIDIVKDWNWVLFFG</sequence>
<gene>
    <name evidence="6" type="ORF">BABINDRAFT_54960</name>
</gene>
<keyword evidence="4" id="KW-0539">Nucleus</keyword>
<dbReference type="InterPro" id="IPR050675">
    <property type="entry name" value="OAF3"/>
</dbReference>
<dbReference type="CDD" id="cd00067">
    <property type="entry name" value="GAL4"/>
    <property type="match status" value="1"/>
</dbReference>
<dbReference type="GO" id="GO:0003677">
    <property type="term" value="F:DNA binding"/>
    <property type="evidence" value="ECO:0007669"/>
    <property type="project" value="UniProtKB-KW"/>
</dbReference>
<feature type="domain" description="Zn(2)-C6 fungal-type" evidence="5">
    <location>
        <begin position="10"/>
        <end position="38"/>
    </location>
</feature>
<dbReference type="Proteomes" id="UP000094336">
    <property type="component" value="Unassembled WGS sequence"/>
</dbReference>
<reference evidence="7" key="1">
    <citation type="submission" date="2016-05" db="EMBL/GenBank/DDBJ databases">
        <title>Comparative genomics of biotechnologically important yeasts.</title>
        <authorList>
            <consortium name="DOE Joint Genome Institute"/>
            <person name="Riley R."/>
            <person name="Haridas S."/>
            <person name="Wolfe K.H."/>
            <person name="Lopes M.R."/>
            <person name="Hittinger C.T."/>
            <person name="Goker M."/>
            <person name="Salamov A."/>
            <person name="Wisecaver J."/>
            <person name="Long T.M."/>
            <person name="Aerts A.L."/>
            <person name="Barry K."/>
            <person name="Choi C."/>
            <person name="Clum A."/>
            <person name="Coughlan A.Y."/>
            <person name="Deshpande S."/>
            <person name="Douglass A.P."/>
            <person name="Hanson S.J."/>
            <person name="Klenk H.-P."/>
            <person name="Labutti K."/>
            <person name="Lapidus A."/>
            <person name="Lindquist E."/>
            <person name="Lipzen A."/>
            <person name="Meier-Kolthoff J.P."/>
            <person name="Ohm R.A."/>
            <person name="Otillar R.P."/>
            <person name="Pangilinan J."/>
            <person name="Peng Y."/>
            <person name="Rokas A."/>
            <person name="Rosa C.A."/>
            <person name="Scheuner C."/>
            <person name="Sibirny A.A."/>
            <person name="Slot J.C."/>
            <person name="Stielow J.B."/>
            <person name="Sun H."/>
            <person name="Kurtzman C.P."/>
            <person name="Blackwell M."/>
            <person name="Grigoriev I.V."/>
            <person name="Jeffries T.W."/>
        </authorList>
    </citation>
    <scope>NUCLEOTIDE SEQUENCE [LARGE SCALE GENOMIC DNA]</scope>
    <source>
        <strain evidence="7">NRRL Y-12698</strain>
    </source>
</reference>
<name>A0A1E3QHZ0_9ASCO</name>
<dbReference type="PANTHER" id="PTHR31069">
    <property type="entry name" value="OLEATE-ACTIVATED TRANSCRIPTION FACTOR 1-RELATED"/>
    <property type="match status" value="1"/>
</dbReference>
<dbReference type="STRING" id="984486.A0A1E3QHZ0"/>
<dbReference type="SUPFAM" id="SSF57701">
    <property type="entry name" value="Zn2/Cys6 DNA-binding domain"/>
    <property type="match status" value="1"/>
</dbReference>
<dbReference type="GeneID" id="30150077"/>
<dbReference type="GO" id="GO:0000981">
    <property type="term" value="F:DNA-binding transcription factor activity, RNA polymerase II-specific"/>
    <property type="evidence" value="ECO:0007669"/>
    <property type="project" value="InterPro"/>
</dbReference>
<organism evidence="6 7">
    <name type="scientific">Babjeviella inositovora NRRL Y-12698</name>
    <dbReference type="NCBI Taxonomy" id="984486"/>
    <lineage>
        <taxon>Eukaryota</taxon>
        <taxon>Fungi</taxon>
        <taxon>Dikarya</taxon>
        <taxon>Ascomycota</taxon>
        <taxon>Saccharomycotina</taxon>
        <taxon>Pichiomycetes</taxon>
        <taxon>Serinales incertae sedis</taxon>
        <taxon>Babjeviella</taxon>
    </lineage>
</organism>
<keyword evidence="7" id="KW-1185">Reference proteome</keyword>
<dbReference type="RefSeq" id="XP_018982546.1">
    <property type="nucleotide sequence ID" value="XM_019132224.1"/>
</dbReference>
<evidence type="ECO:0000256" key="1">
    <source>
        <dbReference type="ARBA" id="ARBA00023015"/>
    </source>
</evidence>
<dbReference type="Gene3D" id="4.10.240.10">
    <property type="entry name" value="Zn(2)-C6 fungal-type DNA-binding domain"/>
    <property type="match status" value="1"/>
</dbReference>
<accession>A0A1E3QHZ0</accession>
<dbReference type="PROSITE" id="PS00463">
    <property type="entry name" value="ZN2_CY6_FUNGAL_1"/>
    <property type="match status" value="1"/>
</dbReference>
<dbReference type="InterPro" id="IPR021858">
    <property type="entry name" value="Fun_TF"/>
</dbReference>
<keyword evidence="1" id="KW-0805">Transcription regulation</keyword>